<evidence type="ECO:0000313" key="2">
    <source>
        <dbReference type="Proteomes" id="UP001153269"/>
    </source>
</evidence>
<feature type="non-terminal residue" evidence="1">
    <location>
        <position position="57"/>
    </location>
</feature>
<organism evidence="1 2">
    <name type="scientific">Pleuronectes platessa</name>
    <name type="common">European plaice</name>
    <dbReference type="NCBI Taxonomy" id="8262"/>
    <lineage>
        <taxon>Eukaryota</taxon>
        <taxon>Metazoa</taxon>
        <taxon>Chordata</taxon>
        <taxon>Craniata</taxon>
        <taxon>Vertebrata</taxon>
        <taxon>Euteleostomi</taxon>
        <taxon>Actinopterygii</taxon>
        <taxon>Neopterygii</taxon>
        <taxon>Teleostei</taxon>
        <taxon>Neoteleostei</taxon>
        <taxon>Acanthomorphata</taxon>
        <taxon>Carangaria</taxon>
        <taxon>Pleuronectiformes</taxon>
        <taxon>Pleuronectoidei</taxon>
        <taxon>Pleuronectidae</taxon>
        <taxon>Pleuronectes</taxon>
    </lineage>
</organism>
<gene>
    <name evidence="1" type="ORF">PLEPLA_LOCUS30458</name>
</gene>
<reference evidence="1" key="1">
    <citation type="submission" date="2020-03" db="EMBL/GenBank/DDBJ databases">
        <authorList>
            <person name="Weist P."/>
        </authorList>
    </citation>
    <scope>NUCLEOTIDE SEQUENCE</scope>
</reference>
<accession>A0A9N7V4Z8</accession>
<name>A0A9N7V4Z8_PLEPL</name>
<dbReference type="Proteomes" id="UP001153269">
    <property type="component" value="Unassembled WGS sequence"/>
</dbReference>
<evidence type="ECO:0000313" key="1">
    <source>
        <dbReference type="EMBL" id="CAB1442739.1"/>
    </source>
</evidence>
<dbReference type="EMBL" id="CADEAL010002911">
    <property type="protein sequence ID" value="CAB1442739.1"/>
    <property type="molecule type" value="Genomic_DNA"/>
</dbReference>
<dbReference type="AlphaFoldDB" id="A0A9N7V4Z8"/>
<keyword evidence="2" id="KW-1185">Reference proteome</keyword>
<proteinExistence type="predicted"/>
<comment type="caution">
    <text evidence="1">The sequence shown here is derived from an EMBL/GenBank/DDBJ whole genome shotgun (WGS) entry which is preliminary data.</text>
</comment>
<protein>
    <submittedName>
        <fullName evidence="1">Uncharacterized protein</fullName>
    </submittedName>
</protein>
<sequence>AQFLAPPSRWRSRQPPLSPIGRTGPAWRGIVWPRLFYIPRFNTALTLSLSWRRTTQW</sequence>